<dbReference type="OrthoDB" id="548474at2759"/>
<name>N1Q0Y0_DOTSN</name>
<dbReference type="OMA" id="FIDETCE"/>
<dbReference type="PANTHER" id="PTHR40422:SF1">
    <property type="entry name" value="TRANSLATION MACHINERY-ASSOCIATED PROTEIN 17"/>
    <property type="match status" value="1"/>
</dbReference>
<evidence type="ECO:0000313" key="1">
    <source>
        <dbReference type="EMBL" id="EME49332.1"/>
    </source>
</evidence>
<reference evidence="1 2" key="2">
    <citation type="journal article" date="2012" name="PLoS Pathog.">
        <title>Diverse lifestyles and strategies of plant pathogenesis encoded in the genomes of eighteen Dothideomycetes fungi.</title>
        <authorList>
            <person name="Ohm R.A."/>
            <person name="Feau N."/>
            <person name="Henrissat B."/>
            <person name="Schoch C.L."/>
            <person name="Horwitz B.A."/>
            <person name="Barry K.W."/>
            <person name="Condon B.J."/>
            <person name="Copeland A.C."/>
            <person name="Dhillon B."/>
            <person name="Glaser F."/>
            <person name="Hesse C.N."/>
            <person name="Kosti I."/>
            <person name="LaButti K."/>
            <person name="Lindquist E.A."/>
            <person name="Lucas S."/>
            <person name="Salamov A.A."/>
            <person name="Bradshaw R.E."/>
            <person name="Ciuffetti L."/>
            <person name="Hamelin R.C."/>
            <person name="Kema G.H.J."/>
            <person name="Lawrence C."/>
            <person name="Scott J.A."/>
            <person name="Spatafora J.W."/>
            <person name="Turgeon B.G."/>
            <person name="de Wit P.J.G.M."/>
            <person name="Zhong S."/>
            <person name="Goodwin S.B."/>
            <person name="Grigoriev I.V."/>
        </authorList>
    </citation>
    <scope>NUCLEOTIDE SEQUENCE [LARGE SCALE GENOMIC DNA]</scope>
    <source>
        <strain evidence="2">NZE10 / CBS 128990</strain>
    </source>
</reference>
<dbReference type="Proteomes" id="UP000016933">
    <property type="component" value="Unassembled WGS sequence"/>
</dbReference>
<evidence type="ECO:0000313" key="2">
    <source>
        <dbReference type="Proteomes" id="UP000016933"/>
    </source>
</evidence>
<accession>N1Q0Y0</accession>
<protein>
    <submittedName>
        <fullName evidence="1">Uncharacterized protein</fullName>
    </submittedName>
</protein>
<dbReference type="InterPro" id="IPR038966">
    <property type="entry name" value="TMA17"/>
</dbReference>
<reference evidence="2" key="1">
    <citation type="journal article" date="2012" name="PLoS Genet.">
        <title>The genomes of the fungal plant pathogens Cladosporium fulvum and Dothistroma septosporum reveal adaptation to different hosts and lifestyles but also signatures of common ancestry.</title>
        <authorList>
            <person name="de Wit P.J.G.M."/>
            <person name="van der Burgt A."/>
            <person name="Oekmen B."/>
            <person name="Stergiopoulos I."/>
            <person name="Abd-Elsalam K.A."/>
            <person name="Aerts A.L."/>
            <person name="Bahkali A.H."/>
            <person name="Beenen H.G."/>
            <person name="Chettri P."/>
            <person name="Cox M.P."/>
            <person name="Datema E."/>
            <person name="de Vries R.P."/>
            <person name="Dhillon B."/>
            <person name="Ganley A.R."/>
            <person name="Griffiths S.A."/>
            <person name="Guo Y."/>
            <person name="Hamelin R.C."/>
            <person name="Henrissat B."/>
            <person name="Kabir M.S."/>
            <person name="Jashni M.K."/>
            <person name="Kema G."/>
            <person name="Klaubauf S."/>
            <person name="Lapidus A."/>
            <person name="Levasseur A."/>
            <person name="Lindquist E."/>
            <person name="Mehrabi R."/>
            <person name="Ohm R.A."/>
            <person name="Owen T.J."/>
            <person name="Salamov A."/>
            <person name="Schwelm A."/>
            <person name="Schijlen E."/>
            <person name="Sun H."/>
            <person name="van den Burg H.A."/>
            <person name="van Ham R.C.H.J."/>
            <person name="Zhang S."/>
            <person name="Goodwin S.B."/>
            <person name="Grigoriev I.V."/>
            <person name="Collemare J."/>
            <person name="Bradshaw R.E."/>
        </authorList>
    </citation>
    <scope>NUCLEOTIDE SEQUENCE [LARGE SCALE GENOMIC DNA]</scope>
    <source>
        <strain evidence="2">NZE10 / CBS 128990</strain>
    </source>
</reference>
<dbReference type="GO" id="GO:0070682">
    <property type="term" value="P:proteasome regulatory particle assembly"/>
    <property type="evidence" value="ECO:0007669"/>
    <property type="project" value="InterPro"/>
</dbReference>
<keyword evidence="2" id="KW-1185">Reference proteome</keyword>
<dbReference type="PANTHER" id="PTHR40422">
    <property type="entry name" value="TRANSLATION MACHINERY-ASSOCIATED PROTEIN 17"/>
    <property type="match status" value="1"/>
</dbReference>
<organism evidence="1 2">
    <name type="scientific">Dothistroma septosporum (strain NZE10 / CBS 128990)</name>
    <name type="common">Red band needle blight fungus</name>
    <name type="synonym">Mycosphaerella pini</name>
    <dbReference type="NCBI Taxonomy" id="675120"/>
    <lineage>
        <taxon>Eukaryota</taxon>
        <taxon>Fungi</taxon>
        <taxon>Dikarya</taxon>
        <taxon>Ascomycota</taxon>
        <taxon>Pezizomycotina</taxon>
        <taxon>Dothideomycetes</taxon>
        <taxon>Dothideomycetidae</taxon>
        <taxon>Mycosphaerellales</taxon>
        <taxon>Mycosphaerellaceae</taxon>
        <taxon>Dothistroma</taxon>
    </lineage>
</organism>
<proteinExistence type="predicted"/>
<gene>
    <name evidence="1" type="ORF">DOTSEDRAFT_68193</name>
</gene>
<dbReference type="EMBL" id="KB446535">
    <property type="protein sequence ID" value="EME49332.1"/>
    <property type="molecule type" value="Genomic_DNA"/>
</dbReference>
<dbReference type="HOGENOM" id="CLU_072829_2_0_1"/>
<dbReference type="GO" id="GO:0030674">
    <property type="term" value="F:protein-macromolecule adaptor activity"/>
    <property type="evidence" value="ECO:0007669"/>
    <property type="project" value="TreeGrafter"/>
</dbReference>
<sequence length="171" mass="18775">MDWQPTGVPNLPADAFQVSSASQPMSPALFAEAIKELPLDTLYAKAAELQNSISHLLDSNIQMKPFADEGDADCKEAIEENDVVIKRFEERIELCKKEAENRGLGWSAHGSNTEEVPEANGHAEEVVMGSASVMEREAPQTGQLRGLLTDEEIRRQMDALVGEDEEDGVHL</sequence>
<dbReference type="eggNOG" id="ENOG502SB51">
    <property type="taxonomic scope" value="Eukaryota"/>
</dbReference>
<dbReference type="STRING" id="675120.N1Q0Y0"/>
<dbReference type="AlphaFoldDB" id="N1Q0Y0"/>